<feature type="compositionally biased region" description="Polar residues" evidence="1">
    <location>
        <begin position="812"/>
        <end position="823"/>
    </location>
</feature>
<keyword evidence="2" id="KW-0812">Transmembrane</keyword>
<feature type="transmembrane region" description="Helical" evidence="2">
    <location>
        <begin position="921"/>
        <end position="940"/>
    </location>
</feature>
<dbReference type="RefSeq" id="XP_046008969.1">
    <property type="nucleotide sequence ID" value="XM_046162017.1"/>
</dbReference>
<feature type="compositionally biased region" description="Polar residues" evidence="1">
    <location>
        <begin position="101"/>
        <end position="114"/>
    </location>
</feature>
<comment type="caution">
    <text evidence="3">The sequence shown here is derived from an EMBL/GenBank/DDBJ whole genome shotgun (WGS) entry which is preliminary data.</text>
</comment>
<feature type="compositionally biased region" description="Low complexity" evidence="1">
    <location>
        <begin position="731"/>
        <end position="748"/>
    </location>
</feature>
<feature type="region of interest" description="Disordered" evidence="1">
    <location>
        <begin position="1047"/>
        <end position="1069"/>
    </location>
</feature>
<feature type="compositionally biased region" description="Polar residues" evidence="1">
    <location>
        <begin position="232"/>
        <end position="246"/>
    </location>
</feature>
<feature type="region of interest" description="Disordered" evidence="1">
    <location>
        <begin position="1"/>
        <end position="81"/>
    </location>
</feature>
<feature type="compositionally biased region" description="Basic and acidic residues" evidence="1">
    <location>
        <begin position="154"/>
        <end position="168"/>
    </location>
</feature>
<dbReference type="AlphaFoldDB" id="A0A9P9BQD3"/>
<feature type="compositionally biased region" description="Basic and acidic residues" evidence="1">
    <location>
        <begin position="277"/>
        <end position="296"/>
    </location>
</feature>
<feature type="compositionally biased region" description="Polar residues" evidence="1">
    <location>
        <begin position="847"/>
        <end position="862"/>
    </location>
</feature>
<feature type="region of interest" description="Disordered" evidence="1">
    <location>
        <begin position="423"/>
        <end position="618"/>
    </location>
</feature>
<dbReference type="EMBL" id="JAGTJQ010000008">
    <property type="protein sequence ID" value="KAH7025752.1"/>
    <property type="molecule type" value="Genomic_DNA"/>
</dbReference>
<organism evidence="3 4">
    <name type="scientific">Microdochium trichocladiopsis</name>
    <dbReference type="NCBI Taxonomy" id="1682393"/>
    <lineage>
        <taxon>Eukaryota</taxon>
        <taxon>Fungi</taxon>
        <taxon>Dikarya</taxon>
        <taxon>Ascomycota</taxon>
        <taxon>Pezizomycotina</taxon>
        <taxon>Sordariomycetes</taxon>
        <taxon>Xylariomycetidae</taxon>
        <taxon>Xylariales</taxon>
        <taxon>Microdochiaceae</taxon>
        <taxon>Microdochium</taxon>
    </lineage>
</organism>
<evidence type="ECO:0000313" key="3">
    <source>
        <dbReference type="EMBL" id="KAH7025752.1"/>
    </source>
</evidence>
<proteinExistence type="predicted"/>
<keyword evidence="2" id="KW-1133">Transmembrane helix</keyword>
<feature type="compositionally biased region" description="Basic and acidic residues" evidence="1">
    <location>
        <begin position="183"/>
        <end position="195"/>
    </location>
</feature>
<feature type="compositionally biased region" description="Low complexity" evidence="1">
    <location>
        <begin position="517"/>
        <end position="536"/>
    </location>
</feature>
<feature type="compositionally biased region" description="Pro residues" evidence="1">
    <location>
        <begin position="551"/>
        <end position="564"/>
    </location>
</feature>
<feature type="transmembrane region" description="Helical" evidence="2">
    <location>
        <begin position="952"/>
        <end position="973"/>
    </location>
</feature>
<feature type="compositionally biased region" description="Polar residues" evidence="1">
    <location>
        <begin position="750"/>
        <end position="765"/>
    </location>
</feature>
<feature type="compositionally biased region" description="Polar residues" evidence="1">
    <location>
        <begin position="500"/>
        <end position="509"/>
    </location>
</feature>
<feature type="region of interest" description="Disordered" evidence="1">
    <location>
        <begin position="96"/>
        <end position="391"/>
    </location>
</feature>
<feature type="transmembrane region" description="Helical" evidence="2">
    <location>
        <begin position="1015"/>
        <end position="1037"/>
    </location>
</feature>
<sequence>MRRSDSQNNRGNGKSCSKYSGKRRCGNSGQKQNRYQRQRQIKKKKDTVKKNQTRRQGTRSNHQGRDNENGNDSASVTTENHSDRIYDALGIYRHSSDCQEDTSSPVVALSSTIFGGSDPVGNESFGSPRSQQDINSFTPLSDPIEIEEQEASEQGDRIGFEGVGHEADSAQSSDGGSCPVLESEERSHNSDEILHSPHTPGNLTRSSCGSTSDFPAYSTPDSPLKEAKDQDSNVLPDSGSCSSVTSLPEAYSRETTPSEPGSDYSSHNATSTFSDPHTADKVDSENEAETQERGLDNEGSPAVRSPSVYSLSKDSTSALAEGEPIQYLDREPASPQSPELGSAPRSRAQSFCSAQSRLASNAPHPSKDEEYHVGVHDQDFRSVSSSRPQSVQLRRSYIASGLYESQQPPDIQNSHQEFCEQDCQTAPNALPQSPHSIYSQLSPSLHPEGVDEFEIQRVSDGRVLHSGAGTRSLSLSSTGSSQNSETPRTGPPHSEEDQHTQGQDWTQIPQDKESTYSSHSPRPISPSSSGISTRTPQAAAASPTSESGRALPPPLHPDSPPLSHPNPSKSLCMSPNGEDNNDIAPDNPPPRTPDFPVQDNLRRSSVVSALPSEPEANCIPQTVFPFSGAASVRSPSICSDFGPPDSAEDAIIVRSPEEQVHITSPGEHYGEGAQAELVNNDDSLPGTRKVHDDTEDHLASRHPKQELSYHTRQQGNIEHMGQPLSTPSVETSPSPAAGPAGAPATVVARSPSTASSGVIATQRQNPLPRAGEAVVAEPEDRQSPAERSGPEMNEGAGAGVVDQGTSAGPGPATQTQGTMTSAPDTRDEANTSSAENGMSDVQRPRNALNTRPNYADGGTQTEVSKSRSMARLKRFAKWLWKHKLDILLGLVYNLGLVNFTINTYTLKAWWGVLSNGGRTALMAPCFMFFVDLACIILVMLSVHERSDTLKIWIAFLESALICCYVPLAIFLPIKRFVHKDYEWSWAQSGGKSQLKGRELSAFQSAWNWTLVSTDILGLVCLVLAFGPCLLKICLAIGRSAQRVLGRKVPQEAQRPRNESDSHAANAAQV</sequence>
<feature type="compositionally biased region" description="Basic and acidic residues" evidence="1">
    <location>
        <begin position="689"/>
        <end position="709"/>
    </location>
</feature>
<feature type="compositionally biased region" description="Basic and acidic residues" evidence="1">
    <location>
        <begin position="454"/>
        <end position="463"/>
    </location>
</feature>
<reference evidence="3" key="1">
    <citation type="journal article" date="2021" name="Nat. Commun.">
        <title>Genetic determinants of endophytism in the Arabidopsis root mycobiome.</title>
        <authorList>
            <person name="Mesny F."/>
            <person name="Miyauchi S."/>
            <person name="Thiergart T."/>
            <person name="Pickel B."/>
            <person name="Atanasova L."/>
            <person name="Karlsson M."/>
            <person name="Huettel B."/>
            <person name="Barry K.W."/>
            <person name="Haridas S."/>
            <person name="Chen C."/>
            <person name="Bauer D."/>
            <person name="Andreopoulos W."/>
            <person name="Pangilinan J."/>
            <person name="LaButti K."/>
            <person name="Riley R."/>
            <person name="Lipzen A."/>
            <person name="Clum A."/>
            <person name="Drula E."/>
            <person name="Henrissat B."/>
            <person name="Kohler A."/>
            <person name="Grigoriev I.V."/>
            <person name="Martin F.M."/>
            <person name="Hacquard S."/>
        </authorList>
    </citation>
    <scope>NUCLEOTIDE SEQUENCE</scope>
    <source>
        <strain evidence="3">MPI-CAGE-CH-0230</strain>
    </source>
</reference>
<evidence type="ECO:0000313" key="4">
    <source>
        <dbReference type="Proteomes" id="UP000756346"/>
    </source>
</evidence>
<name>A0A9P9BQD3_9PEZI</name>
<feature type="compositionally biased region" description="Polar residues" evidence="1">
    <location>
        <begin position="307"/>
        <end position="318"/>
    </location>
</feature>
<feature type="compositionally biased region" description="Acidic residues" evidence="1">
    <location>
        <begin position="144"/>
        <end position="153"/>
    </location>
</feature>
<feature type="compositionally biased region" description="Polar residues" evidence="1">
    <location>
        <begin position="199"/>
        <end position="213"/>
    </location>
</feature>
<feature type="compositionally biased region" description="Polar residues" evidence="1">
    <location>
        <begin position="124"/>
        <end position="139"/>
    </location>
</feature>
<evidence type="ECO:0000256" key="2">
    <source>
        <dbReference type="SAM" id="Phobius"/>
    </source>
</evidence>
<feature type="compositionally biased region" description="Polar residues" evidence="1">
    <location>
        <begin position="1"/>
        <end position="18"/>
    </location>
</feature>
<gene>
    <name evidence="3" type="ORF">B0I36DRAFT_414076</name>
</gene>
<feature type="compositionally biased region" description="Polar residues" evidence="1">
    <location>
        <begin position="423"/>
        <end position="443"/>
    </location>
</feature>
<accession>A0A9P9BQD3</accession>
<keyword evidence="4" id="KW-1185">Reference proteome</keyword>
<feature type="compositionally biased region" description="Basic residues" evidence="1">
    <location>
        <begin position="34"/>
        <end position="57"/>
    </location>
</feature>
<feature type="compositionally biased region" description="Polar residues" evidence="1">
    <location>
        <begin position="347"/>
        <end position="359"/>
    </location>
</feature>
<feature type="compositionally biased region" description="Polar residues" evidence="1">
    <location>
        <begin position="70"/>
        <end position="79"/>
    </location>
</feature>
<feature type="compositionally biased region" description="Polar residues" evidence="1">
    <location>
        <begin position="253"/>
        <end position="275"/>
    </location>
</feature>
<dbReference type="Proteomes" id="UP000756346">
    <property type="component" value="Unassembled WGS sequence"/>
</dbReference>
<evidence type="ECO:0000256" key="1">
    <source>
        <dbReference type="SAM" id="MobiDB-lite"/>
    </source>
</evidence>
<feature type="compositionally biased region" description="Low complexity" evidence="1">
    <location>
        <begin position="466"/>
        <end position="481"/>
    </location>
</feature>
<dbReference type="GeneID" id="70191563"/>
<feature type="compositionally biased region" description="Low complexity" evidence="1">
    <location>
        <begin position="381"/>
        <end position="391"/>
    </location>
</feature>
<protein>
    <submittedName>
        <fullName evidence="3">Uncharacterized protein</fullName>
    </submittedName>
</protein>
<feature type="compositionally biased region" description="Basic and acidic residues" evidence="1">
    <location>
        <begin position="365"/>
        <end position="380"/>
    </location>
</feature>
<feature type="region of interest" description="Disordered" evidence="1">
    <location>
        <begin position="680"/>
        <end position="862"/>
    </location>
</feature>
<keyword evidence="2" id="KW-0472">Membrane</keyword>